<proteinExistence type="inferred from homology"/>
<evidence type="ECO:0000256" key="8">
    <source>
        <dbReference type="ARBA" id="ARBA00023224"/>
    </source>
</evidence>
<dbReference type="Pfam" id="PF13853">
    <property type="entry name" value="7tm_4"/>
    <property type="match status" value="1"/>
</dbReference>
<evidence type="ECO:0000313" key="13">
    <source>
        <dbReference type="EMBL" id="KAK9397815.1"/>
    </source>
</evidence>
<keyword evidence="9 13" id="KW-0675">Receptor</keyword>
<comment type="subcellular location">
    <subcellularLocation>
        <location evidence="1 10">Cell membrane</location>
        <topology evidence="1 10">Multi-pass membrane protein</topology>
    </subcellularLocation>
</comment>
<feature type="domain" description="G-protein coupled receptors family 1 profile" evidence="12">
    <location>
        <begin position="88"/>
        <end position="337"/>
    </location>
</feature>
<feature type="region of interest" description="Disordered" evidence="11">
    <location>
        <begin position="1"/>
        <end position="40"/>
    </location>
</feature>
<feature type="transmembrane region" description="Helical" evidence="10">
    <location>
        <begin position="149"/>
        <end position="168"/>
    </location>
</feature>
<dbReference type="PROSITE" id="PS50262">
    <property type="entry name" value="G_PROTEIN_RECEP_F1_2"/>
    <property type="match status" value="1"/>
</dbReference>
<evidence type="ECO:0000256" key="4">
    <source>
        <dbReference type="ARBA" id="ARBA00022692"/>
    </source>
</evidence>
<evidence type="ECO:0000256" key="1">
    <source>
        <dbReference type="ARBA" id="ARBA00004651"/>
    </source>
</evidence>
<dbReference type="FunFam" id="1.20.1070.10:FF:000001">
    <property type="entry name" value="Olfactory receptor"/>
    <property type="match status" value="1"/>
</dbReference>
<evidence type="ECO:0000256" key="11">
    <source>
        <dbReference type="SAM" id="MobiDB-lite"/>
    </source>
</evidence>
<evidence type="ECO:0000256" key="5">
    <source>
        <dbReference type="ARBA" id="ARBA00022725"/>
    </source>
</evidence>
<dbReference type="PRINTS" id="PR00245">
    <property type="entry name" value="OLFACTORYR"/>
</dbReference>
<feature type="transmembrane region" description="Helical" evidence="10">
    <location>
        <begin position="107"/>
        <end position="129"/>
    </location>
</feature>
<evidence type="ECO:0000256" key="9">
    <source>
        <dbReference type="RuleBase" id="RU000688"/>
    </source>
</evidence>
<evidence type="ECO:0000259" key="12">
    <source>
        <dbReference type="PROSITE" id="PS50262"/>
    </source>
</evidence>
<dbReference type="SUPFAM" id="SSF81321">
    <property type="entry name" value="Family A G protein-coupled receptor-like"/>
    <property type="match status" value="1"/>
</dbReference>
<keyword evidence="9" id="KW-0297">G-protein coupled receptor</keyword>
<keyword evidence="7 10" id="KW-0472">Membrane</keyword>
<dbReference type="PANTHER" id="PTHR26453">
    <property type="entry name" value="OLFACTORY RECEPTOR"/>
    <property type="match status" value="1"/>
</dbReference>
<reference evidence="13 14" key="1">
    <citation type="journal article" date="2024" name="Proc. Natl. Acad. Sci. U.S.A.">
        <title>The genetic regulatory architecture and epigenomic basis for age-related changes in rattlesnake venom.</title>
        <authorList>
            <person name="Hogan M.P."/>
            <person name="Holding M.L."/>
            <person name="Nystrom G.S."/>
            <person name="Colston T.J."/>
            <person name="Bartlett D.A."/>
            <person name="Mason A.J."/>
            <person name="Ellsworth S.A."/>
            <person name="Rautsaw R.M."/>
            <person name="Lawrence K.C."/>
            <person name="Strickland J.L."/>
            <person name="He B."/>
            <person name="Fraser P."/>
            <person name="Margres M.J."/>
            <person name="Gilbert D.M."/>
            <person name="Gibbs H.L."/>
            <person name="Parkinson C.L."/>
            <person name="Rokyta D.R."/>
        </authorList>
    </citation>
    <scope>NUCLEOTIDE SEQUENCE [LARGE SCALE GENOMIC DNA]</scope>
    <source>
        <strain evidence="13">DRR0105</strain>
    </source>
</reference>
<keyword evidence="5 10" id="KW-0552">Olfaction</keyword>
<evidence type="ECO:0000256" key="10">
    <source>
        <dbReference type="RuleBase" id="RU363047"/>
    </source>
</evidence>
<dbReference type="Gene3D" id="1.20.1070.10">
    <property type="entry name" value="Rhodopsin 7-helix transmembrane proteins"/>
    <property type="match status" value="1"/>
</dbReference>
<dbReference type="PROSITE" id="PS00237">
    <property type="entry name" value="G_PROTEIN_RECEP_F1_1"/>
    <property type="match status" value="1"/>
</dbReference>
<accession>A0AAW1B796</accession>
<dbReference type="GO" id="GO:0004930">
    <property type="term" value="F:G protein-coupled receptor activity"/>
    <property type="evidence" value="ECO:0007669"/>
    <property type="project" value="UniProtKB-KW"/>
</dbReference>
<dbReference type="Proteomes" id="UP001474421">
    <property type="component" value="Unassembled WGS sequence"/>
</dbReference>
<evidence type="ECO:0000256" key="7">
    <source>
        <dbReference type="ARBA" id="ARBA00023136"/>
    </source>
</evidence>
<dbReference type="AlphaFoldDB" id="A0AAW1B796"/>
<name>A0AAW1B796_CROAD</name>
<feature type="transmembrane region" description="Helical" evidence="10">
    <location>
        <begin position="245"/>
        <end position="272"/>
    </location>
</feature>
<keyword evidence="2 10" id="KW-1003">Cell membrane</keyword>
<keyword evidence="6 10" id="KW-1133">Transmembrane helix</keyword>
<evidence type="ECO:0000256" key="2">
    <source>
        <dbReference type="ARBA" id="ARBA00022475"/>
    </source>
</evidence>
<gene>
    <name evidence="13" type="ORF">NXF25_021176</name>
</gene>
<feature type="compositionally biased region" description="Basic and acidic residues" evidence="11">
    <location>
        <begin position="17"/>
        <end position="37"/>
    </location>
</feature>
<evidence type="ECO:0000313" key="14">
    <source>
        <dbReference type="Proteomes" id="UP001474421"/>
    </source>
</evidence>
<organism evidence="13 14">
    <name type="scientific">Crotalus adamanteus</name>
    <name type="common">Eastern diamondback rattlesnake</name>
    <dbReference type="NCBI Taxonomy" id="8729"/>
    <lineage>
        <taxon>Eukaryota</taxon>
        <taxon>Metazoa</taxon>
        <taxon>Chordata</taxon>
        <taxon>Craniata</taxon>
        <taxon>Vertebrata</taxon>
        <taxon>Euteleostomi</taxon>
        <taxon>Lepidosauria</taxon>
        <taxon>Squamata</taxon>
        <taxon>Bifurcata</taxon>
        <taxon>Unidentata</taxon>
        <taxon>Episquamata</taxon>
        <taxon>Toxicofera</taxon>
        <taxon>Serpentes</taxon>
        <taxon>Colubroidea</taxon>
        <taxon>Viperidae</taxon>
        <taxon>Crotalinae</taxon>
        <taxon>Crotalus</taxon>
    </lineage>
</organism>
<dbReference type="GO" id="GO:0005886">
    <property type="term" value="C:plasma membrane"/>
    <property type="evidence" value="ECO:0007669"/>
    <property type="project" value="UniProtKB-SubCell"/>
</dbReference>
<dbReference type="InterPro" id="IPR000276">
    <property type="entry name" value="GPCR_Rhodpsn"/>
</dbReference>
<dbReference type="PRINTS" id="PR00237">
    <property type="entry name" value="GPCRRHODOPSN"/>
</dbReference>
<evidence type="ECO:0000256" key="3">
    <source>
        <dbReference type="ARBA" id="ARBA00022606"/>
    </source>
</evidence>
<sequence length="356" mass="40366">MGMINARNAGKRGRQRLLRERESHPLLHKRGNDREGPSRSSLHVGIRMEVENLTSVREFLLLGLSAHHKTRMVLFATILLIYSLTLLGNLAVIMLVQYNSKLHTPMYFFLSHFSFLEICYTTSIVPQILAHLLSGSGTISFIRCAIQVYISTTFGGTECFLLAVMAYDRYLAICHPLTYAITMDKRHRWMLTMVSWAICFLIAAINITLTFQHTFCDSNQINHFFCELPLVVKLACGDTNVTEIILFWTSVLVILGPLIVVLTSYALILLMVFQMRSTASWHKAFSTCASHLAVVTLFYGTLISIYLKQKSESASSQNKLIAVFYTVVTPLINPIIYTLRNKDIHKAVAKILQRRP</sequence>
<dbReference type="EMBL" id="JAOTOJ010000008">
    <property type="protein sequence ID" value="KAK9397815.1"/>
    <property type="molecule type" value="Genomic_DNA"/>
</dbReference>
<dbReference type="GO" id="GO:0004984">
    <property type="term" value="F:olfactory receptor activity"/>
    <property type="evidence" value="ECO:0007669"/>
    <property type="project" value="InterPro"/>
</dbReference>
<comment type="caution">
    <text evidence="13">The sequence shown here is derived from an EMBL/GenBank/DDBJ whole genome shotgun (WGS) entry which is preliminary data.</text>
</comment>
<comment type="similarity">
    <text evidence="9">Belongs to the G-protein coupled receptor 1 family.</text>
</comment>
<dbReference type="InterPro" id="IPR017452">
    <property type="entry name" value="GPCR_Rhodpsn_7TM"/>
</dbReference>
<feature type="transmembrane region" description="Helical" evidence="10">
    <location>
        <begin position="319"/>
        <end position="339"/>
    </location>
</feature>
<feature type="transmembrane region" description="Helical" evidence="10">
    <location>
        <begin position="72"/>
        <end position="95"/>
    </location>
</feature>
<evidence type="ECO:0000256" key="6">
    <source>
        <dbReference type="ARBA" id="ARBA00022989"/>
    </source>
</evidence>
<feature type="transmembrane region" description="Helical" evidence="10">
    <location>
        <begin position="189"/>
        <end position="209"/>
    </location>
</feature>
<keyword evidence="14" id="KW-1185">Reference proteome</keyword>
<dbReference type="InterPro" id="IPR000725">
    <property type="entry name" value="Olfact_rcpt"/>
</dbReference>
<feature type="transmembrane region" description="Helical" evidence="10">
    <location>
        <begin position="284"/>
        <end position="307"/>
    </location>
</feature>
<keyword evidence="8 9" id="KW-0807">Transducer</keyword>
<keyword evidence="4 9" id="KW-0812">Transmembrane</keyword>
<protein>
    <recommendedName>
        <fullName evidence="10">Olfactory receptor</fullName>
    </recommendedName>
</protein>
<keyword evidence="3 10" id="KW-0716">Sensory transduction</keyword>